<dbReference type="InterPro" id="IPR004143">
    <property type="entry name" value="BPL_LPL_catalytic"/>
</dbReference>
<organism evidence="3 4">
    <name type="scientific">Algoriphagus ornithinivorans</name>
    <dbReference type="NCBI Taxonomy" id="226506"/>
    <lineage>
        <taxon>Bacteria</taxon>
        <taxon>Pseudomonadati</taxon>
        <taxon>Bacteroidota</taxon>
        <taxon>Cytophagia</taxon>
        <taxon>Cytophagales</taxon>
        <taxon>Cyclobacteriaceae</taxon>
        <taxon>Algoriphagus</taxon>
    </lineage>
</organism>
<dbReference type="PANTHER" id="PTHR12835:SF5">
    <property type="entry name" value="BIOTIN--PROTEIN LIGASE"/>
    <property type="match status" value="1"/>
</dbReference>
<dbReference type="EMBL" id="FOVW01000001">
    <property type="protein sequence ID" value="SFN69396.1"/>
    <property type="molecule type" value="Genomic_DNA"/>
</dbReference>
<reference evidence="4" key="1">
    <citation type="submission" date="2016-10" db="EMBL/GenBank/DDBJ databases">
        <authorList>
            <person name="Varghese N."/>
            <person name="Submissions S."/>
        </authorList>
    </citation>
    <scope>NUCLEOTIDE SEQUENCE [LARGE SCALE GENOMIC DNA]</scope>
    <source>
        <strain evidence="4">DSM 15282</strain>
    </source>
</reference>
<dbReference type="AlphaFoldDB" id="A0A1I5B3V2"/>
<dbReference type="PANTHER" id="PTHR12835">
    <property type="entry name" value="BIOTIN PROTEIN LIGASE"/>
    <property type="match status" value="1"/>
</dbReference>
<dbReference type="Pfam" id="PF03099">
    <property type="entry name" value="BPL_LplA_LipB"/>
    <property type="match status" value="1"/>
</dbReference>
<sequence length="256" mass="29241">MYKILANTIFLGKDVHFLSDCHSTNDIAFQLVREGKAKEGSIVICENQTQGKGQRGNIWKVEPGKNLTFSLVLCPNFMDVSEQFFLNMAVSNGIRQVLSEYLPLIQIKWPNDFIVPGEGKIGGMLIENSYSGKGWEFAVVGVGLNINQLNFDISGPSSLRKITGSEFNLEEIFRLLITQIEQSYIALKKRKWAELKTEYLNHLFLFQEKAVFNHKNDSFSGKIVNVRPNGQLEMELENGENQYFDFKEIQFPVYHT</sequence>
<dbReference type="PROSITE" id="PS51733">
    <property type="entry name" value="BPL_LPL_CATALYTIC"/>
    <property type="match status" value="1"/>
</dbReference>
<evidence type="ECO:0000313" key="3">
    <source>
        <dbReference type="EMBL" id="SFN69396.1"/>
    </source>
</evidence>
<dbReference type="RefSeq" id="WP_091649480.1">
    <property type="nucleotide sequence ID" value="NZ_FOVW01000001.1"/>
</dbReference>
<evidence type="ECO:0000313" key="4">
    <source>
        <dbReference type="Proteomes" id="UP000199564"/>
    </source>
</evidence>
<dbReference type="Proteomes" id="UP000199564">
    <property type="component" value="Unassembled WGS sequence"/>
</dbReference>
<name>A0A1I5B3V2_9BACT</name>
<accession>A0A1I5B3V2</accession>
<dbReference type="GO" id="GO:0005737">
    <property type="term" value="C:cytoplasm"/>
    <property type="evidence" value="ECO:0007669"/>
    <property type="project" value="TreeGrafter"/>
</dbReference>
<proteinExistence type="predicted"/>
<keyword evidence="1 3" id="KW-0436">Ligase</keyword>
<dbReference type="GO" id="GO:0004077">
    <property type="term" value="F:biotin--[biotin carboxyl-carrier protein] ligase activity"/>
    <property type="evidence" value="ECO:0007669"/>
    <property type="project" value="InterPro"/>
</dbReference>
<keyword evidence="4" id="KW-1185">Reference proteome</keyword>
<dbReference type="SUPFAM" id="SSF55681">
    <property type="entry name" value="Class II aaRS and biotin synthetases"/>
    <property type="match status" value="1"/>
</dbReference>
<protein>
    <submittedName>
        <fullName evidence="3">BirA family transcriptional regulator, biotin operon repressor / biotin-[acetyl-CoA-carboxylase] ligase</fullName>
    </submittedName>
</protein>
<dbReference type="NCBIfam" id="TIGR00121">
    <property type="entry name" value="birA_ligase"/>
    <property type="match status" value="1"/>
</dbReference>
<feature type="domain" description="BPL/LPL catalytic" evidence="2">
    <location>
        <begin position="3"/>
        <end position="188"/>
    </location>
</feature>
<gene>
    <name evidence="3" type="ORF">SAMN04488519_101376</name>
</gene>
<dbReference type="InterPro" id="IPR045864">
    <property type="entry name" value="aa-tRNA-synth_II/BPL/LPL"/>
</dbReference>
<dbReference type="STRING" id="226506.SAMN04488519_101376"/>
<dbReference type="CDD" id="cd16442">
    <property type="entry name" value="BPL"/>
    <property type="match status" value="1"/>
</dbReference>
<evidence type="ECO:0000256" key="1">
    <source>
        <dbReference type="ARBA" id="ARBA00022598"/>
    </source>
</evidence>
<evidence type="ECO:0000259" key="2">
    <source>
        <dbReference type="PROSITE" id="PS51733"/>
    </source>
</evidence>
<dbReference type="InterPro" id="IPR004408">
    <property type="entry name" value="Biotin_CoA_COase_ligase"/>
</dbReference>
<dbReference type="Gene3D" id="3.30.930.10">
    <property type="entry name" value="Bira Bifunctional Protein, Domain 2"/>
    <property type="match status" value="1"/>
</dbReference>